<evidence type="ECO:0000313" key="2">
    <source>
        <dbReference type="EMBL" id="MFD0764519.1"/>
    </source>
</evidence>
<proteinExistence type="predicted"/>
<protein>
    <recommendedName>
        <fullName evidence="4">Yip1 domain-containing protein</fullName>
    </recommendedName>
</protein>
<evidence type="ECO:0000313" key="3">
    <source>
        <dbReference type="Proteomes" id="UP001597073"/>
    </source>
</evidence>
<feature type="transmembrane region" description="Helical" evidence="1">
    <location>
        <begin position="183"/>
        <end position="209"/>
    </location>
</feature>
<evidence type="ECO:0008006" key="4">
    <source>
        <dbReference type="Google" id="ProtNLM"/>
    </source>
</evidence>
<sequence>MKFLYRHGKLSLALLFTITFLLIYLTNTYVLTTGFYEANGDPLAATPAQGAIIYEALQKWVYLSSAAYLLIKIGVIALILHTALFLQDLEVPFRRIVKIVVLAEFTFLIPAFIKLVSFNYTFQHGNLLDWHKYYILSALSIAGEVPADWYYTLQTLNLFEVTYWFILAYGISKITQKPFDESLRTVVCSYVPGLFLWVVAVTFFTLMMFPTAG</sequence>
<feature type="transmembrane region" description="Helical" evidence="1">
    <location>
        <begin position="12"/>
        <end position="32"/>
    </location>
</feature>
<reference evidence="3" key="1">
    <citation type="journal article" date="2019" name="Int. J. Syst. Evol. Microbiol.">
        <title>The Global Catalogue of Microorganisms (GCM) 10K type strain sequencing project: providing services to taxonomists for standard genome sequencing and annotation.</title>
        <authorList>
            <consortium name="The Broad Institute Genomics Platform"/>
            <consortium name="The Broad Institute Genome Sequencing Center for Infectious Disease"/>
            <person name="Wu L."/>
            <person name="Ma J."/>
        </authorList>
    </citation>
    <scope>NUCLEOTIDE SEQUENCE [LARGE SCALE GENOMIC DNA]</scope>
    <source>
        <strain evidence="3">CCUG 60742</strain>
    </source>
</reference>
<feature type="transmembrane region" description="Helical" evidence="1">
    <location>
        <begin position="66"/>
        <end position="87"/>
    </location>
</feature>
<keyword evidence="1" id="KW-1133">Transmembrane helix</keyword>
<keyword evidence="3" id="KW-1185">Reference proteome</keyword>
<dbReference type="RefSeq" id="WP_377140074.1">
    <property type="nucleotide sequence ID" value="NZ_JBHTIA010000003.1"/>
</dbReference>
<feature type="transmembrane region" description="Helical" evidence="1">
    <location>
        <begin position="149"/>
        <end position="171"/>
    </location>
</feature>
<evidence type="ECO:0000256" key="1">
    <source>
        <dbReference type="SAM" id="Phobius"/>
    </source>
</evidence>
<keyword evidence="1" id="KW-0472">Membrane</keyword>
<comment type="caution">
    <text evidence="2">The sequence shown here is derived from an EMBL/GenBank/DDBJ whole genome shotgun (WGS) entry which is preliminary data.</text>
</comment>
<dbReference type="EMBL" id="JBHTIA010000003">
    <property type="protein sequence ID" value="MFD0764519.1"/>
    <property type="molecule type" value="Genomic_DNA"/>
</dbReference>
<accession>A0ABW2ZEC0</accession>
<gene>
    <name evidence="2" type="ORF">ACFQZI_06620</name>
</gene>
<organism evidence="2 3">
    <name type="scientific">Mucilaginibacter lutimaris</name>
    <dbReference type="NCBI Taxonomy" id="931629"/>
    <lineage>
        <taxon>Bacteria</taxon>
        <taxon>Pseudomonadati</taxon>
        <taxon>Bacteroidota</taxon>
        <taxon>Sphingobacteriia</taxon>
        <taxon>Sphingobacteriales</taxon>
        <taxon>Sphingobacteriaceae</taxon>
        <taxon>Mucilaginibacter</taxon>
    </lineage>
</organism>
<feature type="transmembrane region" description="Helical" evidence="1">
    <location>
        <begin position="99"/>
        <end position="122"/>
    </location>
</feature>
<dbReference type="Proteomes" id="UP001597073">
    <property type="component" value="Unassembled WGS sequence"/>
</dbReference>
<keyword evidence="1" id="KW-0812">Transmembrane</keyword>
<name>A0ABW2ZEC0_9SPHI</name>